<feature type="compositionally biased region" description="Pro residues" evidence="1">
    <location>
        <begin position="235"/>
        <end position="245"/>
    </location>
</feature>
<evidence type="ECO:0000256" key="1">
    <source>
        <dbReference type="SAM" id="MobiDB-lite"/>
    </source>
</evidence>
<proteinExistence type="predicted"/>
<protein>
    <submittedName>
        <fullName evidence="2">C2H2-type domain-containing protein</fullName>
    </submittedName>
</protein>
<name>A0A8H7DJ94_9AGAR</name>
<dbReference type="Proteomes" id="UP000623467">
    <property type="component" value="Unassembled WGS sequence"/>
</dbReference>
<reference evidence="2" key="1">
    <citation type="submission" date="2020-05" db="EMBL/GenBank/DDBJ databases">
        <title>Mycena genomes resolve the evolution of fungal bioluminescence.</title>
        <authorList>
            <person name="Tsai I.J."/>
        </authorList>
    </citation>
    <scope>NUCLEOTIDE SEQUENCE</scope>
    <source>
        <strain evidence="2">160909Yilan</strain>
    </source>
</reference>
<feature type="region of interest" description="Disordered" evidence="1">
    <location>
        <begin position="232"/>
        <end position="290"/>
    </location>
</feature>
<dbReference type="AlphaFoldDB" id="A0A8H7DJ94"/>
<sequence>MDLHEMERDFCSNFKCCHVKLSNLHALFDHLEACHPGSDISDLSFSVPCLGPSSTSEVMQIPAPPASLRKLKSLFTRVPLPPIPPISPIEPVSLCTSLSSIPQLSSASSSNSQNSQHPLTNSGPSSSASASAPAPRSEDSPARSILPQTPSTLTRDRIYTPVAIPWTLRPDPSQAFSWRVSAPTAFYPETAGYGYGYCYFPATPFIPHVPVPPAHARKAGVSSNVEVIDVDLIPSPQPSPRPSAAPLPNASASTFAPAPSPSVLSAGVSAPPVPAPSPPPSALCPLPSAPQSNASARDLLLQVGKGMITSVNNGSTLAAATPMEVVEIAANRDGAGCTQPSVAAAVPALQEDATLGGASGGDVVSHAPVDGGTMTARQITDAQDLKNDSGDATVEADTTPSPAIPTKAPRYLHGKEKTYVCPVPLCVKAYLNPGGLRYHALKGTCVKEDGTPCPTSLTISHDSVFSWPASAGATVSPGATTSEALSPAADSPSALLPPPRCRPARQSARLASSSAAKESAAAAKSATRGSVKTRSKAKSKLKTQLNTKTTTPKPKSSKAIACSPSSIASSPLSSHSYNSDFDSDDSDADLSGDD</sequence>
<feature type="region of interest" description="Disordered" evidence="1">
    <location>
        <begin position="470"/>
        <end position="594"/>
    </location>
</feature>
<comment type="caution">
    <text evidence="2">The sequence shown here is derived from an EMBL/GenBank/DDBJ whole genome shotgun (WGS) entry which is preliminary data.</text>
</comment>
<dbReference type="OrthoDB" id="3269380at2759"/>
<feature type="compositionally biased region" description="Low complexity" evidence="1">
    <location>
        <begin position="504"/>
        <end position="526"/>
    </location>
</feature>
<feature type="region of interest" description="Disordered" evidence="1">
    <location>
        <begin position="105"/>
        <end position="152"/>
    </location>
</feature>
<evidence type="ECO:0000313" key="3">
    <source>
        <dbReference type="Proteomes" id="UP000623467"/>
    </source>
</evidence>
<feature type="compositionally biased region" description="Low complexity" evidence="1">
    <location>
        <begin position="484"/>
        <end position="494"/>
    </location>
</feature>
<feature type="compositionally biased region" description="Low complexity" evidence="1">
    <location>
        <begin position="105"/>
        <end position="135"/>
    </location>
</feature>
<organism evidence="2 3">
    <name type="scientific">Mycena sanguinolenta</name>
    <dbReference type="NCBI Taxonomy" id="230812"/>
    <lineage>
        <taxon>Eukaryota</taxon>
        <taxon>Fungi</taxon>
        <taxon>Dikarya</taxon>
        <taxon>Basidiomycota</taxon>
        <taxon>Agaricomycotina</taxon>
        <taxon>Agaricomycetes</taxon>
        <taxon>Agaricomycetidae</taxon>
        <taxon>Agaricales</taxon>
        <taxon>Marasmiineae</taxon>
        <taxon>Mycenaceae</taxon>
        <taxon>Mycena</taxon>
    </lineage>
</organism>
<feature type="region of interest" description="Disordered" evidence="1">
    <location>
        <begin position="383"/>
        <end position="408"/>
    </location>
</feature>
<feature type="compositionally biased region" description="Pro residues" evidence="1">
    <location>
        <begin position="271"/>
        <end position="282"/>
    </location>
</feature>
<feature type="compositionally biased region" description="Low complexity" evidence="1">
    <location>
        <begin position="246"/>
        <end position="270"/>
    </location>
</feature>
<feature type="compositionally biased region" description="Basic residues" evidence="1">
    <location>
        <begin position="531"/>
        <end position="541"/>
    </location>
</feature>
<feature type="compositionally biased region" description="Low complexity" evidence="1">
    <location>
        <begin position="542"/>
        <end position="580"/>
    </location>
</feature>
<feature type="compositionally biased region" description="Acidic residues" evidence="1">
    <location>
        <begin position="581"/>
        <end position="594"/>
    </location>
</feature>
<dbReference type="EMBL" id="JACAZH010000002">
    <property type="protein sequence ID" value="KAF7374338.1"/>
    <property type="molecule type" value="Genomic_DNA"/>
</dbReference>
<accession>A0A8H7DJ94</accession>
<evidence type="ECO:0000313" key="2">
    <source>
        <dbReference type="EMBL" id="KAF7374338.1"/>
    </source>
</evidence>
<gene>
    <name evidence="2" type="ORF">MSAN_00317500</name>
</gene>
<keyword evidence="3" id="KW-1185">Reference proteome</keyword>